<name>A0A9W6K1N7_9PSED</name>
<dbReference type="Proteomes" id="UP001143328">
    <property type="component" value="Unassembled WGS sequence"/>
</dbReference>
<comment type="caution">
    <text evidence="2">The sequence shown here is derived from an EMBL/GenBank/DDBJ whole genome shotgun (WGS) entry which is preliminary data.</text>
</comment>
<dbReference type="EMBL" id="BSFN01000002">
    <property type="protein sequence ID" value="GLK87856.1"/>
    <property type="molecule type" value="Genomic_DNA"/>
</dbReference>
<gene>
    <name evidence="2" type="ORF">GCM10017655_09180</name>
</gene>
<proteinExistence type="predicted"/>
<protein>
    <recommendedName>
        <fullName evidence="4">Solute-binding protein family 3/N-terminal domain-containing protein</fullName>
    </recommendedName>
</protein>
<evidence type="ECO:0000256" key="1">
    <source>
        <dbReference type="SAM" id="SignalP"/>
    </source>
</evidence>
<keyword evidence="3" id="KW-1185">Reference proteome</keyword>
<dbReference type="SUPFAM" id="SSF53850">
    <property type="entry name" value="Periplasmic binding protein-like II"/>
    <property type="match status" value="1"/>
</dbReference>
<accession>A0A9W6K1N7</accession>
<keyword evidence="1" id="KW-0732">Signal</keyword>
<dbReference type="NCBIfam" id="TIGR02285">
    <property type="entry name" value="TIGR02285 family protein"/>
    <property type="match status" value="1"/>
</dbReference>
<organism evidence="2 3">
    <name type="scientific">Pseudomonas turukhanskensis</name>
    <dbReference type="NCBI Taxonomy" id="1806536"/>
    <lineage>
        <taxon>Bacteria</taxon>
        <taxon>Pseudomonadati</taxon>
        <taxon>Pseudomonadota</taxon>
        <taxon>Gammaproteobacteria</taxon>
        <taxon>Pseudomonadales</taxon>
        <taxon>Pseudomonadaceae</taxon>
        <taxon>Pseudomonas</taxon>
    </lineage>
</organism>
<reference evidence="2" key="1">
    <citation type="journal article" date="2014" name="Int. J. Syst. Evol. Microbiol.">
        <title>Complete genome sequence of Corynebacterium casei LMG S-19264T (=DSM 44701T), isolated from a smear-ripened cheese.</title>
        <authorList>
            <consortium name="US DOE Joint Genome Institute (JGI-PGF)"/>
            <person name="Walter F."/>
            <person name="Albersmeier A."/>
            <person name="Kalinowski J."/>
            <person name="Ruckert C."/>
        </authorList>
    </citation>
    <scope>NUCLEOTIDE SEQUENCE</scope>
    <source>
        <strain evidence="2">VKM B-2935</strain>
    </source>
</reference>
<reference evidence="2" key="2">
    <citation type="submission" date="2023-01" db="EMBL/GenBank/DDBJ databases">
        <authorList>
            <person name="Sun Q."/>
            <person name="Evtushenko L."/>
        </authorList>
    </citation>
    <scope>NUCLEOTIDE SEQUENCE</scope>
    <source>
        <strain evidence="2">VKM B-2935</strain>
    </source>
</reference>
<feature type="signal peptide" evidence="1">
    <location>
        <begin position="1"/>
        <end position="25"/>
    </location>
</feature>
<feature type="chain" id="PRO_5040852537" description="Solute-binding protein family 3/N-terminal domain-containing protein" evidence="1">
    <location>
        <begin position="26"/>
        <end position="297"/>
    </location>
</feature>
<dbReference type="RefSeq" id="WP_271194105.1">
    <property type="nucleotide sequence ID" value="NZ_BSFN01000002.1"/>
</dbReference>
<evidence type="ECO:0000313" key="2">
    <source>
        <dbReference type="EMBL" id="GLK87856.1"/>
    </source>
</evidence>
<evidence type="ECO:0008006" key="4">
    <source>
        <dbReference type="Google" id="ProtNLM"/>
    </source>
</evidence>
<sequence>MPALPFLRRLALLTLCAFSALPAHAEKPRLIWTIRDMPPFLILEGPLKNRGIADRMLQLLIADMPQYEHVLSVANRARATQMLTSGVLTCDPGMLWSQEREQIMYFSIPTMGILTNGVAVRKADEAQLAPFVQQGEFDLGAYLADGGYTIGTLVDRSYGKVIDAELKNAKPNTIIVHHGTDATLSLLRMQQHRRLDAVLGYWPEMRYQSENASVPLDALNFYPVKGVPAYQLGYVSCSKTPEGLEAVKAINASVRRLREGEVIDLYAQWLDGSTRTAYLKAAKTFFTEPKNDIARSK</sequence>
<dbReference type="InterPro" id="IPR011972">
    <property type="entry name" value="CHP02285"/>
</dbReference>
<dbReference type="AlphaFoldDB" id="A0A9W6K1N7"/>
<evidence type="ECO:0000313" key="3">
    <source>
        <dbReference type="Proteomes" id="UP001143328"/>
    </source>
</evidence>